<dbReference type="Gene3D" id="1.25.40.10">
    <property type="entry name" value="Tetratricopeptide repeat domain"/>
    <property type="match status" value="1"/>
</dbReference>
<dbReference type="PROSITE" id="PS50943">
    <property type="entry name" value="HTH_CROC1"/>
    <property type="match status" value="1"/>
</dbReference>
<gene>
    <name evidence="2" type="ORF">DFO73_109182</name>
</gene>
<evidence type="ECO:0000313" key="3">
    <source>
        <dbReference type="Proteomes" id="UP000247150"/>
    </source>
</evidence>
<sequence>MIIGKIIKFYREKAGLTQGQLGEGICSITHLSKIERGITEYSAEITNLLAKKLKMNPQEEIVRYHELSNKLNEWHESMIMQRIQESENLKKELEKETLIHMPEFQILYCLLSARYYLTVNQLESAYKIIQQLQKNETVLSPHDRNMLKHVLGIYNFLTGQYRDCIRNLTSIDQDHYNHEEYYYHLAIAYHSIDSNITAYYYGKKALQYFQRTLNILRIIDTEMLLIIQLNSKELHDFNETKEKYEQLLKLCDACNSGDRKSKLYHNLAFEFFRRKKYKDSAAFYLKAMELTNENALHYLTALDGYINTCYKGKLQPEEDLIELSEKGLNQAKAIDSYTWIYFQLHLHLLKEEEKQYYQLIEETALPYFKNIGYGILIDHYEKKLFHYYSGKGYAQKALELASSFIHKQKSYYDHD</sequence>
<evidence type="ECO:0000313" key="2">
    <source>
        <dbReference type="EMBL" id="PWW27016.1"/>
    </source>
</evidence>
<name>A0A2V2ZUK4_9BACI</name>
<dbReference type="InterPro" id="IPR001387">
    <property type="entry name" value="Cro/C1-type_HTH"/>
</dbReference>
<dbReference type="AlphaFoldDB" id="A0A2V2ZUK4"/>
<reference evidence="2 3" key="1">
    <citation type="submission" date="2018-05" db="EMBL/GenBank/DDBJ databases">
        <title>Freshwater and sediment microbial communities from various areas in North America, analyzing microbe dynamics in response to fracking.</title>
        <authorList>
            <person name="Lamendella R."/>
        </authorList>
    </citation>
    <scope>NUCLEOTIDE SEQUENCE [LARGE SCALE GENOMIC DNA]</scope>
    <source>
        <strain evidence="2 3">15_TX</strain>
    </source>
</reference>
<feature type="domain" description="HTH cro/C1-type" evidence="1">
    <location>
        <begin position="7"/>
        <end position="61"/>
    </location>
</feature>
<organism evidence="2 3">
    <name type="scientific">Cytobacillus oceanisediminis</name>
    <dbReference type="NCBI Taxonomy" id="665099"/>
    <lineage>
        <taxon>Bacteria</taxon>
        <taxon>Bacillati</taxon>
        <taxon>Bacillota</taxon>
        <taxon>Bacilli</taxon>
        <taxon>Bacillales</taxon>
        <taxon>Bacillaceae</taxon>
        <taxon>Cytobacillus</taxon>
    </lineage>
</organism>
<dbReference type="RefSeq" id="WP_110065971.1">
    <property type="nucleotide sequence ID" value="NZ_QGTW01000009.1"/>
</dbReference>
<dbReference type="OrthoDB" id="252257at2"/>
<dbReference type="GO" id="GO:0003677">
    <property type="term" value="F:DNA binding"/>
    <property type="evidence" value="ECO:0007669"/>
    <property type="project" value="InterPro"/>
</dbReference>
<dbReference type="SMART" id="SM00530">
    <property type="entry name" value="HTH_XRE"/>
    <property type="match status" value="1"/>
</dbReference>
<dbReference type="InterPro" id="IPR010982">
    <property type="entry name" value="Lambda_DNA-bd_dom_sf"/>
</dbReference>
<dbReference type="EMBL" id="QGTW01000009">
    <property type="protein sequence ID" value="PWW27016.1"/>
    <property type="molecule type" value="Genomic_DNA"/>
</dbReference>
<proteinExistence type="predicted"/>
<dbReference type="CDD" id="cd00093">
    <property type="entry name" value="HTH_XRE"/>
    <property type="match status" value="1"/>
</dbReference>
<dbReference type="InterPro" id="IPR011990">
    <property type="entry name" value="TPR-like_helical_dom_sf"/>
</dbReference>
<dbReference type="Gene3D" id="1.10.260.40">
    <property type="entry name" value="lambda repressor-like DNA-binding domains"/>
    <property type="match status" value="1"/>
</dbReference>
<comment type="caution">
    <text evidence="2">The sequence shown here is derived from an EMBL/GenBank/DDBJ whole genome shotgun (WGS) entry which is preliminary data.</text>
</comment>
<evidence type="ECO:0000259" key="1">
    <source>
        <dbReference type="PROSITE" id="PS50943"/>
    </source>
</evidence>
<protein>
    <submittedName>
        <fullName evidence="2">Helix-turn-helix protein</fullName>
    </submittedName>
</protein>
<dbReference type="SUPFAM" id="SSF47413">
    <property type="entry name" value="lambda repressor-like DNA-binding domains"/>
    <property type="match status" value="1"/>
</dbReference>
<dbReference type="Proteomes" id="UP000247150">
    <property type="component" value="Unassembled WGS sequence"/>
</dbReference>
<dbReference type="Pfam" id="PF01381">
    <property type="entry name" value="HTH_3"/>
    <property type="match status" value="1"/>
</dbReference>
<accession>A0A2V2ZUK4</accession>